<dbReference type="InterPro" id="IPR036526">
    <property type="entry name" value="C-N_Hydrolase_sf"/>
</dbReference>
<proteinExistence type="inferred from homology"/>
<protein>
    <submittedName>
        <fullName evidence="3">Carbon-nitrogen hydrolase family protein</fullName>
    </submittedName>
</protein>
<dbReference type="OrthoDB" id="9811121at2"/>
<accession>A0A4Q4Z674</accession>
<organism evidence="3 4">
    <name type="scientific">Nocardioides guangzhouensis</name>
    <dbReference type="NCBI Taxonomy" id="2497878"/>
    <lineage>
        <taxon>Bacteria</taxon>
        <taxon>Bacillati</taxon>
        <taxon>Actinomycetota</taxon>
        <taxon>Actinomycetes</taxon>
        <taxon>Propionibacteriales</taxon>
        <taxon>Nocardioidaceae</taxon>
        <taxon>Nocardioides</taxon>
    </lineage>
</organism>
<evidence type="ECO:0000256" key="1">
    <source>
        <dbReference type="ARBA" id="ARBA00010613"/>
    </source>
</evidence>
<evidence type="ECO:0000313" key="4">
    <source>
        <dbReference type="Proteomes" id="UP000295198"/>
    </source>
</evidence>
<keyword evidence="3" id="KW-0378">Hydrolase</keyword>
<feature type="domain" description="CN hydrolase" evidence="2">
    <location>
        <begin position="2"/>
        <end position="238"/>
    </location>
</feature>
<sequence length="264" mass="27437">MLRVAAAQGVAVAGESDTNVATAARLVRQAADEGAALVVLPEAFLTGYAATAFAGKVPRADDLAGGWLDPLREEAARGATTVVAGTPLQRESAKTLSLLVVRPDGEALAPYDKQHLFGEEAEHFVPGDHGATLAAGGWDLALSVCYDACFPEHARAAADTGATAYLNAAAYFTGSEHRRDLYLAARALDNGMYAVFSGLTGACGPATFNGGSAIFDPEGRPLARLGTEEGVAVADLDPEVVRATREAHLMHADHRASLGPRVWV</sequence>
<dbReference type="AlphaFoldDB" id="A0A4Q4Z674"/>
<dbReference type="Pfam" id="PF00795">
    <property type="entry name" value="CN_hydrolase"/>
    <property type="match status" value="1"/>
</dbReference>
<dbReference type="EMBL" id="SDKM01000047">
    <property type="protein sequence ID" value="RYP82444.1"/>
    <property type="molecule type" value="Genomic_DNA"/>
</dbReference>
<evidence type="ECO:0000259" key="2">
    <source>
        <dbReference type="PROSITE" id="PS50263"/>
    </source>
</evidence>
<comment type="similarity">
    <text evidence="1">Belongs to the carbon-nitrogen hydrolase superfamily. NIT1/NIT2 family.</text>
</comment>
<dbReference type="GO" id="GO:0016787">
    <property type="term" value="F:hydrolase activity"/>
    <property type="evidence" value="ECO:0007669"/>
    <property type="project" value="UniProtKB-KW"/>
</dbReference>
<keyword evidence="4" id="KW-1185">Reference proteome</keyword>
<evidence type="ECO:0000313" key="3">
    <source>
        <dbReference type="EMBL" id="RYP82444.1"/>
    </source>
</evidence>
<dbReference type="Proteomes" id="UP000295198">
    <property type="component" value="Unassembled WGS sequence"/>
</dbReference>
<dbReference type="CDD" id="cd07197">
    <property type="entry name" value="nitrilase"/>
    <property type="match status" value="1"/>
</dbReference>
<gene>
    <name evidence="3" type="ORF">EKO23_21755</name>
</gene>
<comment type="caution">
    <text evidence="3">The sequence shown here is derived from an EMBL/GenBank/DDBJ whole genome shotgun (WGS) entry which is preliminary data.</text>
</comment>
<dbReference type="PANTHER" id="PTHR23088:SF27">
    <property type="entry name" value="DEAMINATED GLUTATHIONE AMIDASE"/>
    <property type="match status" value="1"/>
</dbReference>
<reference evidence="3 4" key="1">
    <citation type="submission" date="2019-01" db="EMBL/GenBank/DDBJ databases">
        <title>Nocardioides guangzhouensis sp. nov., an actinobacterium isolated from soil.</title>
        <authorList>
            <person name="Fu Y."/>
            <person name="Cai Y."/>
            <person name="Lin Z."/>
            <person name="Chen P."/>
        </authorList>
    </citation>
    <scope>NUCLEOTIDE SEQUENCE [LARGE SCALE GENOMIC DNA]</scope>
    <source>
        <strain evidence="3 4">130</strain>
    </source>
</reference>
<dbReference type="PROSITE" id="PS50263">
    <property type="entry name" value="CN_HYDROLASE"/>
    <property type="match status" value="1"/>
</dbReference>
<name>A0A4Q4Z674_9ACTN</name>
<dbReference type="SUPFAM" id="SSF56317">
    <property type="entry name" value="Carbon-nitrogen hydrolase"/>
    <property type="match status" value="1"/>
</dbReference>
<dbReference type="PANTHER" id="PTHR23088">
    <property type="entry name" value="NITRILASE-RELATED"/>
    <property type="match status" value="1"/>
</dbReference>
<dbReference type="InterPro" id="IPR003010">
    <property type="entry name" value="C-N_Hydrolase"/>
</dbReference>
<dbReference type="Gene3D" id="3.60.110.10">
    <property type="entry name" value="Carbon-nitrogen hydrolase"/>
    <property type="match status" value="1"/>
</dbReference>